<feature type="domain" description="Thioesterase" evidence="3">
    <location>
        <begin position="43"/>
        <end position="127"/>
    </location>
</feature>
<dbReference type="InterPro" id="IPR006683">
    <property type="entry name" value="Thioestr_dom"/>
</dbReference>
<accession>A0ABT0BFV2</accession>
<dbReference type="EC" id="3.1.2.-" evidence="4"/>
<dbReference type="RefSeq" id="WP_244021816.1">
    <property type="nucleotide sequence ID" value="NZ_JALHLF010000059.1"/>
</dbReference>
<evidence type="ECO:0000259" key="3">
    <source>
        <dbReference type="Pfam" id="PF03061"/>
    </source>
</evidence>
<protein>
    <submittedName>
        <fullName evidence="4">YbgC/FadM family acyl-CoA thioesterase</fullName>
        <ecNumber evidence="4">3.1.2.-</ecNumber>
    </submittedName>
</protein>
<dbReference type="GO" id="GO:0016787">
    <property type="term" value="F:hydrolase activity"/>
    <property type="evidence" value="ECO:0007669"/>
    <property type="project" value="UniProtKB-KW"/>
</dbReference>
<proteinExistence type="inferred from homology"/>
<dbReference type="InterPro" id="IPR006684">
    <property type="entry name" value="YbgC/YbaW"/>
</dbReference>
<dbReference type="EMBL" id="JALHLF010000059">
    <property type="protein sequence ID" value="MCJ2183738.1"/>
    <property type="molecule type" value="Genomic_DNA"/>
</dbReference>
<evidence type="ECO:0000313" key="5">
    <source>
        <dbReference type="Proteomes" id="UP001162881"/>
    </source>
</evidence>
<gene>
    <name evidence="4" type="ORF">MTR62_13710</name>
</gene>
<dbReference type="SUPFAM" id="SSF54637">
    <property type="entry name" value="Thioesterase/thiol ester dehydrase-isomerase"/>
    <property type="match status" value="1"/>
</dbReference>
<dbReference type="Pfam" id="PF03061">
    <property type="entry name" value="4HBT"/>
    <property type="match status" value="1"/>
</dbReference>
<evidence type="ECO:0000256" key="2">
    <source>
        <dbReference type="ARBA" id="ARBA00022801"/>
    </source>
</evidence>
<organism evidence="4 5">
    <name type="scientific">Novosphingobium organovorum</name>
    <dbReference type="NCBI Taxonomy" id="2930092"/>
    <lineage>
        <taxon>Bacteria</taxon>
        <taxon>Pseudomonadati</taxon>
        <taxon>Pseudomonadota</taxon>
        <taxon>Alphaproteobacteria</taxon>
        <taxon>Sphingomonadales</taxon>
        <taxon>Sphingomonadaceae</taxon>
        <taxon>Novosphingobium</taxon>
    </lineage>
</organism>
<dbReference type="PROSITE" id="PS01328">
    <property type="entry name" value="4HBCOA_THIOESTERASE"/>
    <property type="match status" value="1"/>
</dbReference>
<dbReference type="PANTHER" id="PTHR31793:SF37">
    <property type="entry name" value="ACYL-COA THIOESTER HYDROLASE YBGC"/>
    <property type="match status" value="1"/>
</dbReference>
<dbReference type="InterPro" id="IPR008272">
    <property type="entry name" value="HB-CoA_thioesterase_AS"/>
</dbReference>
<evidence type="ECO:0000313" key="4">
    <source>
        <dbReference type="EMBL" id="MCJ2183738.1"/>
    </source>
</evidence>
<sequence>MNPALPLKDLAPTHGVIASAAADGQSAAHHYPLRVFYDDTDAGGVVYHSNYVSWFERARSDLLECLGIDQRAALEDGTGNYAVAEVAVRYRAPARLGDTVVIVTTAQSVGKVACVLRQVAWRGDTVLAEGTVKVGFIGPDGRPRRQPEGWQRAFATFSPLHPVLPGSDPTLP</sequence>
<dbReference type="PANTHER" id="PTHR31793">
    <property type="entry name" value="4-HYDROXYBENZOYL-COA THIOESTERASE FAMILY MEMBER"/>
    <property type="match status" value="1"/>
</dbReference>
<dbReference type="Proteomes" id="UP001162881">
    <property type="component" value="Unassembled WGS sequence"/>
</dbReference>
<dbReference type="InterPro" id="IPR050563">
    <property type="entry name" value="4-hydroxybenzoyl-CoA_TE"/>
</dbReference>
<reference evidence="4" key="1">
    <citation type="submission" date="2022-03" db="EMBL/GenBank/DDBJ databases">
        <title>Identification of a novel bacterium isolated from mangrove sediments.</title>
        <authorList>
            <person name="Pan X."/>
        </authorList>
    </citation>
    <scope>NUCLEOTIDE SEQUENCE</scope>
    <source>
        <strain evidence="4">B1949</strain>
    </source>
</reference>
<dbReference type="InterPro" id="IPR029069">
    <property type="entry name" value="HotDog_dom_sf"/>
</dbReference>
<keyword evidence="2 4" id="KW-0378">Hydrolase</keyword>
<dbReference type="Gene3D" id="3.10.129.10">
    <property type="entry name" value="Hotdog Thioesterase"/>
    <property type="match status" value="1"/>
</dbReference>
<evidence type="ECO:0000256" key="1">
    <source>
        <dbReference type="ARBA" id="ARBA00005953"/>
    </source>
</evidence>
<keyword evidence="5" id="KW-1185">Reference proteome</keyword>
<comment type="similarity">
    <text evidence="1">Belongs to the 4-hydroxybenzoyl-CoA thioesterase family.</text>
</comment>
<dbReference type="NCBIfam" id="TIGR00051">
    <property type="entry name" value="YbgC/FadM family acyl-CoA thioesterase"/>
    <property type="match status" value="1"/>
</dbReference>
<comment type="caution">
    <text evidence="4">The sequence shown here is derived from an EMBL/GenBank/DDBJ whole genome shotgun (WGS) entry which is preliminary data.</text>
</comment>
<name>A0ABT0BFV2_9SPHN</name>
<dbReference type="CDD" id="cd00586">
    <property type="entry name" value="4HBT"/>
    <property type="match status" value="1"/>
</dbReference>